<feature type="transmembrane region" description="Helical" evidence="11">
    <location>
        <begin position="243"/>
        <end position="262"/>
    </location>
</feature>
<comment type="subcellular location">
    <subcellularLocation>
        <location evidence="1">Membrane</location>
        <topology evidence="1">Multi-pass membrane protein</topology>
    </subcellularLocation>
</comment>
<dbReference type="PANTHER" id="PTHR46065">
    <property type="entry name" value="E3 UBIQUITIN-PROTEIN LIGASE MARCH 2/3 FAMILY MEMBER"/>
    <property type="match status" value="1"/>
</dbReference>
<dbReference type="GO" id="GO:0008270">
    <property type="term" value="F:zinc ion binding"/>
    <property type="evidence" value="ECO:0007669"/>
    <property type="project" value="UniProtKB-KW"/>
</dbReference>
<dbReference type="GO" id="GO:0016020">
    <property type="term" value="C:membrane"/>
    <property type="evidence" value="ECO:0007669"/>
    <property type="project" value="UniProtKB-SubCell"/>
</dbReference>
<organism evidence="13 14">
    <name type="scientific">Meloidogyne enterolobii</name>
    <name type="common">Root-knot nematode worm</name>
    <name type="synonym">Meloidogyne mayaguensis</name>
    <dbReference type="NCBI Taxonomy" id="390850"/>
    <lineage>
        <taxon>Eukaryota</taxon>
        <taxon>Metazoa</taxon>
        <taxon>Ecdysozoa</taxon>
        <taxon>Nematoda</taxon>
        <taxon>Chromadorea</taxon>
        <taxon>Rhabditida</taxon>
        <taxon>Tylenchina</taxon>
        <taxon>Tylenchomorpha</taxon>
        <taxon>Tylenchoidea</taxon>
        <taxon>Meloidogynidae</taxon>
        <taxon>Meloidogyninae</taxon>
        <taxon>Meloidogyne</taxon>
    </lineage>
</organism>
<evidence type="ECO:0000256" key="11">
    <source>
        <dbReference type="SAM" id="Phobius"/>
    </source>
</evidence>
<evidence type="ECO:0000256" key="9">
    <source>
        <dbReference type="ARBA" id="ARBA00023136"/>
    </source>
</evidence>
<dbReference type="OrthoDB" id="264354at2759"/>
<evidence type="ECO:0000256" key="10">
    <source>
        <dbReference type="SAM" id="MobiDB-lite"/>
    </source>
</evidence>
<evidence type="ECO:0000313" key="13">
    <source>
        <dbReference type="EMBL" id="CAD2163399.1"/>
    </source>
</evidence>
<dbReference type="GO" id="GO:0004842">
    <property type="term" value="F:ubiquitin-protein transferase activity"/>
    <property type="evidence" value="ECO:0007669"/>
    <property type="project" value="TreeGrafter"/>
</dbReference>
<dbReference type="PROSITE" id="PS51292">
    <property type="entry name" value="ZF_RING_CH"/>
    <property type="match status" value="1"/>
</dbReference>
<dbReference type="Proteomes" id="UP000580250">
    <property type="component" value="Unassembled WGS sequence"/>
</dbReference>
<comment type="caution">
    <text evidence="13">The sequence shown here is derived from an EMBL/GenBank/DDBJ whole genome shotgun (WGS) entry which is preliminary data.</text>
</comment>
<evidence type="ECO:0000256" key="1">
    <source>
        <dbReference type="ARBA" id="ARBA00004141"/>
    </source>
</evidence>
<evidence type="ECO:0000256" key="6">
    <source>
        <dbReference type="ARBA" id="ARBA00022786"/>
    </source>
</evidence>
<dbReference type="SMART" id="SM00744">
    <property type="entry name" value="RINGv"/>
    <property type="match status" value="1"/>
</dbReference>
<dbReference type="AlphaFoldDB" id="A0A6V7UQR4"/>
<evidence type="ECO:0000259" key="12">
    <source>
        <dbReference type="PROSITE" id="PS51292"/>
    </source>
</evidence>
<keyword evidence="7" id="KW-0862">Zinc</keyword>
<reference evidence="13 14" key="1">
    <citation type="submission" date="2020-08" db="EMBL/GenBank/DDBJ databases">
        <authorList>
            <person name="Koutsovoulos G."/>
            <person name="Danchin GJ E."/>
        </authorList>
    </citation>
    <scope>NUCLEOTIDE SEQUENCE [LARGE SCALE GENOMIC DNA]</scope>
</reference>
<evidence type="ECO:0000256" key="2">
    <source>
        <dbReference type="ARBA" id="ARBA00022679"/>
    </source>
</evidence>
<name>A0A6V7UQR4_MELEN</name>
<dbReference type="CDD" id="cd16495">
    <property type="entry name" value="RING_CH-C4HC3_MARCH"/>
    <property type="match status" value="1"/>
</dbReference>
<keyword evidence="5" id="KW-0863">Zinc-finger</keyword>
<evidence type="ECO:0000256" key="4">
    <source>
        <dbReference type="ARBA" id="ARBA00022723"/>
    </source>
</evidence>
<dbReference type="EMBL" id="CAJEWN010000097">
    <property type="protein sequence ID" value="CAD2163399.1"/>
    <property type="molecule type" value="Genomic_DNA"/>
</dbReference>
<keyword evidence="3 11" id="KW-0812">Transmembrane</keyword>
<evidence type="ECO:0000256" key="7">
    <source>
        <dbReference type="ARBA" id="ARBA00022833"/>
    </source>
</evidence>
<evidence type="ECO:0000256" key="3">
    <source>
        <dbReference type="ARBA" id="ARBA00022692"/>
    </source>
</evidence>
<evidence type="ECO:0000256" key="8">
    <source>
        <dbReference type="ARBA" id="ARBA00022989"/>
    </source>
</evidence>
<dbReference type="InterPro" id="IPR011016">
    <property type="entry name" value="Znf_RING-CH"/>
</dbReference>
<dbReference type="PANTHER" id="PTHR46065:SF3">
    <property type="entry name" value="FI20425P1"/>
    <property type="match status" value="1"/>
</dbReference>
<dbReference type="SUPFAM" id="SSF57850">
    <property type="entry name" value="RING/U-box"/>
    <property type="match status" value="1"/>
</dbReference>
<dbReference type="Pfam" id="PF12906">
    <property type="entry name" value="RINGv"/>
    <property type="match status" value="1"/>
</dbReference>
<gene>
    <name evidence="13" type="ORF">MENT_LOCUS15990</name>
</gene>
<proteinExistence type="predicted"/>
<keyword evidence="4" id="KW-0479">Metal-binding</keyword>
<keyword evidence="9 11" id="KW-0472">Membrane</keyword>
<dbReference type="GO" id="GO:0016567">
    <property type="term" value="P:protein ubiquitination"/>
    <property type="evidence" value="ECO:0007669"/>
    <property type="project" value="TreeGrafter"/>
</dbReference>
<feature type="region of interest" description="Disordered" evidence="10">
    <location>
        <begin position="75"/>
        <end position="99"/>
    </location>
</feature>
<feature type="transmembrane region" description="Helical" evidence="11">
    <location>
        <begin position="194"/>
        <end position="214"/>
    </location>
</feature>
<dbReference type="InterPro" id="IPR013083">
    <property type="entry name" value="Znf_RING/FYVE/PHD"/>
</dbReference>
<evidence type="ECO:0000256" key="5">
    <source>
        <dbReference type="ARBA" id="ARBA00022771"/>
    </source>
</evidence>
<keyword evidence="8 11" id="KW-1133">Transmembrane helix</keyword>
<dbReference type="Gene3D" id="3.30.40.10">
    <property type="entry name" value="Zinc/RING finger domain, C3HC4 (zinc finger)"/>
    <property type="match status" value="1"/>
</dbReference>
<accession>A0A6V7UQR4</accession>
<keyword evidence="2" id="KW-0808">Transferase</keyword>
<protein>
    <recommendedName>
        <fullName evidence="12">RING-CH-type domain-containing protein</fullName>
    </recommendedName>
</protein>
<keyword evidence="6" id="KW-0833">Ubl conjugation pathway</keyword>
<feature type="transmembrane region" description="Helical" evidence="11">
    <location>
        <begin position="6"/>
        <end position="26"/>
    </location>
</feature>
<evidence type="ECO:0000313" key="14">
    <source>
        <dbReference type="Proteomes" id="UP000580250"/>
    </source>
</evidence>
<feature type="domain" description="RING-CH-type" evidence="12">
    <location>
        <begin position="98"/>
        <end position="175"/>
    </location>
</feature>
<sequence>MNLYFIESILSIGTLIYSLFILNYIYSHNYIPLSFLYPSIPFKMESRNDCLYPSTSVASSNNCNIINSAEQDSTPSIINSTVSDPLPSENPPNALTPLSDSSSRQCRICLLTTETKRKPLISPCHCSGTVRHVHIHCLTHWIEVSSRKAACINSTRYTKPLPPHCELCGFRYRRRPFVDLTRIHLPFMDMRDRVLNGLCLLLILIMGICAWVAGQHVQSANSRRMVTVVSNRNRMVTISQPDITILCSVLLLFTAFFLAIFTQYRAEVTLFRALSSLWATNRNWRIRDLPHPIIENEEKQTFIKRKDERFMENAQTQTFLTSTMLLMPGKI</sequence>